<dbReference type="Proteomes" id="UP001144204">
    <property type="component" value="Unassembled WGS sequence"/>
</dbReference>
<dbReference type="EMBL" id="BRPL01000002">
    <property type="protein sequence ID" value="GLB47291.1"/>
    <property type="molecule type" value="Genomic_DNA"/>
</dbReference>
<protein>
    <submittedName>
        <fullName evidence="1">Uncharacterized protein</fullName>
    </submittedName>
</protein>
<evidence type="ECO:0000313" key="1">
    <source>
        <dbReference type="EMBL" id="GLB47291.1"/>
    </source>
</evidence>
<keyword evidence="2" id="KW-1185">Reference proteome</keyword>
<comment type="caution">
    <text evidence="1">The sequence shown here is derived from an EMBL/GenBank/DDBJ whole genome shotgun (WGS) entry which is preliminary data.</text>
</comment>
<organism evidence="1 2">
    <name type="scientific">Philodulcilactobacillus myokoensis</name>
    <dbReference type="NCBI Taxonomy" id="2929573"/>
    <lineage>
        <taxon>Bacteria</taxon>
        <taxon>Bacillati</taxon>
        <taxon>Bacillota</taxon>
        <taxon>Bacilli</taxon>
        <taxon>Lactobacillales</taxon>
        <taxon>Lactobacillaceae</taxon>
        <taxon>Philodulcilactobacillus</taxon>
    </lineage>
</organism>
<dbReference type="AlphaFoldDB" id="A0A9W6B1X6"/>
<name>A0A9W6B1X6_9LACO</name>
<dbReference type="RefSeq" id="WP_286136752.1">
    <property type="nucleotide sequence ID" value="NZ_BRPL01000002.1"/>
</dbReference>
<gene>
    <name evidence="1" type="ORF">WR164_12700</name>
</gene>
<sequence>MKLSESVQKLSDQQIKDVEKAVGMAQSQFKKQNIPNGIDMKMVKNDDLPDFLKSDNNDHEPLMFIMNHSIYGVVTYHGDKEIVVFVYRQHIRMHAFDANQHQNIMKDVNAMIKNND</sequence>
<reference evidence="1" key="2">
    <citation type="journal article" date="2023" name="PLoS ONE">
        <title>Philodulcilactobacillus myokoensis gen. nov., sp. nov., a fructophilic, acidophilic, and agar-phobic lactic acid bacterium isolated from fermented vegetable extracts.</title>
        <authorList>
            <person name="Kouya T."/>
            <person name="Ishiyama Y."/>
            <person name="Ohashi S."/>
            <person name="Kumakubo R."/>
            <person name="Yamazaki T."/>
            <person name="Otaki T."/>
        </authorList>
    </citation>
    <scope>NUCLEOTIDE SEQUENCE</scope>
    <source>
        <strain evidence="1">WR16-4</strain>
    </source>
</reference>
<accession>A0A9W6B1X6</accession>
<reference evidence="1" key="1">
    <citation type="submission" date="2022-07" db="EMBL/GenBank/DDBJ databases">
        <authorList>
            <person name="Kouya T."/>
            <person name="Ishiyama Y."/>
        </authorList>
    </citation>
    <scope>NUCLEOTIDE SEQUENCE</scope>
    <source>
        <strain evidence="1">WR16-4</strain>
    </source>
</reference>
<evidence type="ECO:0000313" key="2">
    <source>
        <dbReference type="Proteomes" id="UP001144204"/>
    </source>
</evidence>
<proteinExistence type="predicted"/>